<keyword evidence="2" id="KW-1185">Reference proteome</keyword>
<reference evidence="1 2" key="1">
    <citation type="submission" date="2014-02" db="EMBL/GenBank/DDBJ databases">
        <title>Complete genome sequences of four novel Lactococcus lactis phages distantly related to the rare 1706 phage species.</title>
        <authorList>
            <person name="Kot W."/>
            <person name="Neve H."/>
            <person name="Vogensen F.K."/>
            <person name="Heller K.J."/>
            <person name="Hansen L.H."/>
        </authorList>
    </citation>
    <scope>NUCLEOTIDE SEQUENCE [LARGE SCALE GENOMIC DNA]</scope>
</reference>
<sequence length="398" mass="45181">MANRPVTLKIVDRTTAKIKETAFSMNWSVVDDTLSPDTSTFVLDTLNMKIEIGDFLIAEEMGNISGYHRSNVTIKLWDDLYTISGLIQPLYIGIVTSYDLTQVNTTDARGICDNKVVDRTFNGTHPSQYLFETFKNYIRLPGNKLDEPLIVMNTKEAIISGNTGWKRPIQNAESKNMLDLMRNIQNYYQTILTCIGYKSDDKGVISFYYIWHNILNDLESSNTLKSLTIDLGNNYKFVQDTIDIFVKPSVVSGTNCTILVQSGSNASTAKHVRYMEDNGTITSTLSDKVRQPLTIDTVVYDDNDTPWSRLTNDLINTAVSPSMSKDTYAHEITFDYIIPKEGKIDRRFIREGQPVNIKYKLKTYESYISSWSTSSKTGVITIKCGNIRTNLPLYTRKR</sequence>
<proteinExistence type="predicted"/>
<organism evidence="1 2">
    <name type="scientific">Lactococcus phage P092</name>
    <dbReference type="NCBI Taxonomy" id="1476887"/>
    <lineage>
        <taxon>Viruses</taxon>
        <taxon>Duplodnaviria</taxon>
        <taxon>Heunggongvirae</taxon>
        <taxon>Uroviricota</taxon>
        <taxon>Caudoviricetes</taxon>
        <taxon>Nevevirus</taxon>
        <taxon>Nevevirus P092</taxon>
    </lineage>
</organism>
<dbReference type="KEGG" id="vg:19526896"/>
<gene>
    <name evidence="1" type="ORF">P092_0020</name>
</gene>
<name>X4Y7R6_9CAUD</name>
<dbReference type="GeneID" id="19526896"/>
<dbReference type="EMBL" id="KJ489011">
    <property type="protein sequence ID" value="AHV83061.1"/>
    <property type="molecule type" value="Genomic_DNA"/>
</dbReference>
<accession>X4Y7R6</accession>
<dbReference type="RefSeq" id="YP_009035081.1">
    <property type="nucleotide sequence ID" value="NC_024203.1"/>
</dbReference>
<evidence type="ECO:0000313" key="1">
    <source>
        <dbReference type="EMBL" id="AHV83061.1"/>
    </source>
</evidence>
<evidence type="ECO:0000313" key="2">
    <source>
        <dbReference type="Proteomes" id="UP000019789"/>
    </source>
</evidence>
<protein>
    <recommendedName>
        <fullName evidence="3">Tail protein</fullName>
    </recommendedName>
</protein>
<dbReference type="Proteomes" id="UP000019789">
    <property type="component" value="Segment"/>
</dbReference>
<evidence type="ECO:0008006" key="3">
    <source>
        <dbReference type="Google" id="ProtNLM"/>
    </source>
</evidence>